<keyword evidence="4" id="KW-1185">Reference proteome</keyword>
<dbReference type="Pfam" id="PF13470">
    <property type="entry name" value="PIN_3"/>
    <property type="match status" value="1"/>
</dbReference>
<feature type="domain" description="VapC50 C-terminal" evidence="2">
    <location>
        <begin position="138"/>
        <end position="191"/>
    </location>
</feature>
<protein>
    <submittedName>
        <fullName evidence="3">PIN domain-containing protein</fullName>
    </submittedName>
</protein>
<dbReference type="InterPro" id="IPR029060">
    <property type="entry name" value="PIN-like_dom_sf"/>
</dbReference>
<comment type="caution">
    <text evidence="3">The sequence shown here is derived from an EMBL/GenBank/DDBJ whole genome shotgun (WGS) entry which is preliminary data.</text>
</comment>
<dbReference type="EMBL" id="RAWM01000088">
    <property type="protein sequence ID" value="RKH64078.1"/>
    <property type="molecule type" value="Genomic_DNA"/>
</dbReference>
<reference evidence="4" key="1">
    <citation type="submission" date="2018-09" db="EMBL/GenBank/DDBJ databases">
        <authorList>
            <person name="Livingstone P.G."/>
            <person name="Whitworth D.E."/>
        </authorList>
    </citation>
    <scope>NUCLEOTIDE SEQUENCE [LARGE SCALE GENOMIC DNA]</scope>
    <source>
        <strain evidence="4">AB047A</strain>
    </source>
</reference>
<organism evidence="3 4">
    <name type="scientific">Corallococcus interemptor</name>
    <dbReference type="NCBI Taxonomy" id="2316720"/>
    <lineage>
        <taxon>Bacteria</taxon>
        <taxon>Pseudomonadati</taxon>
        <taxon>Myxococcota</taxon>
        <taxon>Myxococcia</taxon>
        <taxon>Myxococcales</taxon>
        <taxon>Cystobacterineae</taxon>
        <taxon>Myxococcaceae</taxon>
        <taxon>Corallococcus</taxon>
    </lineage>
</organism>
<dbReference type="Pfam" id="PF26343">
    <property type="entry name" value="VapC50_C"/>
    <property type="match status" value="1"/>
</dbReference>
<accession>A0A3A8Q7G2</accession>
<gene>
    <name evidence="3" type="ORF">D7X96_26380</name>
</gene>
<evidence type="ECO:0000259" key="1">
    <source>
        <dbReference type="Pfam" id="PF13470"/>
    </source>
</evidence>
<evidence type="ECO:0000259" key="2">
    <source>
        <dbReference type="Pfam" id="PF26343"/>
    </source>
</evidence>
<evidence type="ECO:0000313" key="4">
    <source>
        <dbReference type="Proteomes" id="UP000282656"/>
    </source>
</evidence>
<proteinExistence type="predicted"/>
<sequence>MTTERTTRSVIHAAFPVVLDANVLIPLTVCDTLLSAAHEGLIQIHWTELILEETRRNLVKAMGLSEEKAARRVAAMKAAFPEAMVTGHEGLIPSMTNPEKDRHVLAAAVHVGAQTIVTSNLRDFGKKHLPASLQAQDPDTFLQHLLSQAPDVVLEMLRAQAEALRNPPISLMKLLEGLARSVPDFAREVRELLPPSLIK</sequence>
<evidence type="ECO:0000313" key="3">
    <source>
        <dbReference type="EMBL" id="RKH64078.1"/>
    </source>
</evidence>
<dbReference type="Proteomes" id="UP000282656">
    <property type="component" value="Unassembled WGS sequence"/>
</dbReference>
<dbReference type="SUPFAM" id="SSF88723">
    <property type="entry name" value="PIN domain-like"/>
    <property type="match status" value="1"/>
</dbReference>
<dbReference type="InterPro" id="IPR058652">
    <property type="entry name" value="VapC50_C"/>
</dbReference>
<name>A0A3A8Q7G2_9BACT</name>
<dbReference type="AlphaFoldDB" id="A0A3A8Q7G2"/>
<dbReference type="InterPro" id="IPR002716">
    <property type="entry name" value="PIN_dom"/>
</dbReference>
<feature type="domain" description="PIN" evidence="1">
    <location>
        <begin position="17"/>
        <end position="121"/>
    </location>
</feature>